<feature type="compositionally biased region" description="Basic and acidic residues" evidence="1">
    <location>
        <begin position="660"/>
        <end position="671"/>
    </location>
</feature>
<name>B3M7C2_DROAN</name>
<evidence type="ECO:0000313" key="3">
    <source>
        <dbReference type="Proteomes" id="UP000007801"/>
    </source>
</evidence>
<accession>B3M7C2</accession>
<dbReference type="PANTHER" id="PTHR14663:SF2">
    <property type="entry name" value="METHYLTRANSFERASE NSUN7-RELATED"/>
    <property type="match status" value="1"/>
</dbReference>
<dbReference type="Gene3D" id="3.40.50.150">
    <property type="entry name" value="Vaccinia Virus protein VP39"/>
    <property type="match status" value="1"/>
</dbReference>
<proteinExistence type="predicted"/>
<evidence type="ECO:0000313" key="2">
    <source>
        <dbReference type="EMBL" id="EDV39820.2"/>
    </source>
</evidence>
<dbReference type="InParanoid" id="B3M7C2"/>
<reference evidence="2 3" key="1">
    <citation type="journal article" date="2007" name="Nature">
        <title>Evolution of genes and genomes on the Drosophila phylogeny.</title>
        <authorList>
            <consortium name="Drosophila 12 Genomes Consortium"/>
            <person name="Clark A.G."/>
            <person name="Eisen M.B."/>
            <person name="Smith D.R."/>
            <person name="Bergman C.M."/>
            <person name="Oliver B."/>
            <person name="Markow T.A."/>
            <person name="Kaufman T.C."/>
            <person name="Kellis M."/>
            <person name="Gelbart W."/>
            <person name="Iyer V.N."/>
            <person name="Pollard D.A."/>
            <person name="Sackton T.B."/>
            <person name="Larracuente A.M."/>
            <person name="Singh N.D."/>
            <person name="Abad J.P."/>
            <person name="Abt D.N."/>
            <person name="Adryan B."/>
            <person name="Aguade M."/>
            <person name="Akashi H."/>
            <person name="Anderson W.W."/>
            <person name="Aquadro C.F."/>
            <person name="Ardell D.H."/>
            <person name="Arguello R."/>
            <person name="Artieri C.G."/>
            <person name="Barbash D.A."/>
            <person name="Barker D."/>
            <person name="Barsanti P."/>
            <person name="Batterham P."/>
            <person name="Batzoglou S."/>
            <person name="Begun D."/>
            <person name="Bhutkar A."/>
            <person name="Blanco E."/>
            <person name="Bosak S.A."/>
            <person name="Bradley R.K."/>
            <person name="Brand A.D."/>
            <person name="Brent M.R."/>
            <person name="Brooks A.N."/>
            <person name="Brown R.H."/>
            <person name="Butlin R.K."/>
            <person name="Caggese C."/>
            <person name="Calvi B.R."/>
            <person name="Bernardo de Carvalho A."/>
            <person name="Caspi A."/>
            <person name="Castrezana S."/>
            <person name="Celniker S.E."/>
            <person name="Chang J.L."/>
            <person name="Chapple C."/>
            <person name="Chatterji S."/>
            <person name="Chinwalla A."/>
            <person name="Civetta A."/>
            <person name="Clifton S.W."/>
            <person name="Comeron J.M."/>
            <person name="Costello J.C."/>
            <person name="Coyne J.A."/>
            <person name="Daub J."/>
            <person name="David R.G."/>
            <person name="Delcher A.L."/>
            <person name="Delehaunty K."/>
            <person name="Do C.B."/>
            <person name="Ebling H."/>
            <person name="Edwards K."/>
            <person name="Eickbush T."/>
            <person name="Evans J.D."/>
            <person name="Filipski A."/>
            <person name="Findeiss S."/>
            <person name="Freyhult E."/>
            <person name="Fulton L."/>
            <person name="Fulton R."/>
            <person name="Garcia A.C."/>
            <person name="Gardiner A."/>
            <person name="Garfield D.A."/>
            <person name="Garvin B.E."/>
            <person name="Gibson G."/>
            <person name="Gilbert D."/>
            <person name="Gnerre S."/>
            <person name="Godfrey J."/>
            <person name="Good R."/>
            <person name="Gotea V."/>
            <person name="Gravely B."/>
            <person name="Greenberg A.J."/>
            <person name="Griffiths-Jones S."/>
            <person name="Gross S."/>
            <person name="Guigo R."/>
            <person name="Gustafson E.A."/>
            <person name="Haerty W."/>
            <person name="Hahn M.W."/>
            <person name="Halligan D.L."/>
            <person name="Halpern A.L."/>
            <person name="Halter G.M."/>
            <person name="Han M.V."/>
            <person name="Heger A."/>
            <person name="Hillier L."/>
            <person name="Hinrichs A.S."/>
            <person name="Holmes I."/>
            <person name="Hoskins R.A."/>
            <person name="Hubisz M.J."/>
            <person name="Hultmark D."/>
            <person name="Huntley M.A."/>
            <person name="Jaffe D.B."/>
            <person name="Jagadeeshan S."/>
            <person name="Jeck W.R."/>
            <person name="Johnson J."/>
            <person name="Jones C.D."/>
            <person name="Jordan W.C."/>
            <person name="Karpen G.H."/>
            <person name="Kataoka E."/>
            <person name="Keightley P.D."/>
            <person name="Kheradpour P."/>
            <person name="Kirkness E.F."/>
            <person name="Koerich L.B."/>
            <person name="Kristiansen K."/>
            <person name="Kudrna D."/>
            <person name="Kulathinal R.J."/>
            <person name="Kumar S."/>
            <person name="Kwok R."/>
            <person name="Lander E."/>
            <person name="Langley C.H."/>
            <person name="Lapoint R."/>
            <person name="Lazzaro B.P."/>
            <person name="Lee S.J."/>
            <person name="Levesque L."/>
            <person name="Li R."/>
            <person name="Lin C.F."/>
            <person name="Lin M.F."/>
            <person name="Lindblad-Toh K."/>
            <person name="Llopart A."/>
            <person name="Long M."/>
            <person name="Low L."/>
            <person name="Lozovsky E."/>
            <person name="Lu J."/>
            <person name="Luo M."/>
            <person name="Machado C.A."/>
            <person name="Makalowski W."/>
            <person name="Marzo M."/>
            <person name="Matsuda M."/>
            <person name="Matzkin L."/>
            <person name="McAllister B."/>
            <person name="McBride C.S."/>
            <person name="McKernan B."/>
            <person name="McKernan K."/>
            <person name="Mendez-Lago M."/>
            <person name="Minx P."/>
            <person name="Mollenhauer M.U."/>
            <person name="Montooth K."/>
            <person name="Mount S.M."/>
            <person name="Mu X."/>
            <person name="Myers E."/>
            <person name="Negre B."/>
            <person name="Newfeld S."/>
            <person name="Nielsen R."/>
            <person name="Noor M.A."/>
            <person name="O'Grady P."/>
            <person name="Pachter L."/>
            <person name="Papaceit M."/>
            <person name="Parisi M.J."/>
            <person name="Parisi M."/>
            <person name="Parts L."/>
            <person name="Pedersen J.S."/>
            <person name="Pesole G."/>
            <person name="Phillippy A.M."/>
            <person name="Ponting C.P."/>
            <person name="Pop M."/>
            <person name="Porcelli D."/>
            <person name="Powell J.R."/>
            <person name="Prohaska S."/>
            <person name="Pruitt K."/>
            <person name="Puig M."/>
            <person name="Quesneville H."/>
            <person name="Ram K.R."/>
            <person name="Rand D."/>
            <person name="Rasmussen M.D."/>
            <person name="Reed L.K."/>
            <person name="Reenan R."/>
            <person name="Reily A."/>
            <person name="Remington K.A."/>
            <person name="Rieger T.T."/>
            <person name="Ritchie M.G."/>
            <person name="Robin C."/>
            <person name="Rogers Y.H."/>
            <person name="Rohde C."/>
            <person name="Rozas J."/>
            <person name="Rubenfield M.J."/>
            <person name="Ruiz A."/>
            <person name="Russo S."/>
            <person name="Salzberg S.L."/>
            <person name="Sanchez-Gracia A."/>
            <person name="Saranga D.J."/>
            <person name="Sato H."/>
            <person name="Schaeffer S.W."/>
            <person name="Schatz M.C."/>
            <person name="Schlenke T."/>
            <person name="Schwartz R."/>
            <person name="Segarra C."/>
            <person name="Singh R.S."/>
            <person name="Sirot L."/>
            <person name="Sirota M."/>
            <person name="Sisneros N.B."/>
            <person name="Smith C.D."/>
            <person name="Smith T.F."/>
            <person name="Spieth J."/>
            <person name="Stage D.E."/>
            <person name="Stark A."/>
            <person name="Stephan W."/>
            <person name="Strausberg R.L."/>
            <person name="Strempel S."/>
            <person name="Sturgill D."/>
            <person name="Sutton G."/>
            <person name="Sutton G.G."/>
            <person name="Tao W."/>
            <person name="Teichmann S."/>
            <person name="Tobari Y.N."/>
            <person name="Tomimura Y."/>
            <person name="Tsolas J.M."/>
            <person name="Valente V.L."/>
            <person name="Venter E."/>
            <person name="Venter J.C."/>
            <person name="Vicario S."/>
            <person name="Vieira F.G."/>
            <person name="Vilella A.J."/>
            <person name="Villasante A."/>
            <person name="Walenz B."/>
            <person name="Wang J."/>
            <person name="Wasserman M."/>
            <person name="Watts T."/>
            <person name="Wilson D."/>
            <person name="Wilson R.K."/>
            <person name="Wing R.A."/>
            <person name="Wolfner M.F."/>
            <person name="Wong A."/>
            <person name="Wong G.K."/>
            <person name="Wu C.I."/>
            <person name="Wu G."/>
            <person name="Yamamoto D."/>
            <person name="Yang H.P."/>
            <person name="Yang S.P."/>
            <person name="Yorke J.A."/>
            <person name="Yoshida K."/>
            <person name="Zdobnov E."/>
            <person name="Zhang P."/>
            <person name="Zhang Y."/>
            <person name="Zimin A.V."/>
            <person name="Baldwin J."/>
            <person name="Abdouelleil A."/>
            <person name="Abdulkadir J."/>
            <person name="Abebe A."/>
            <person name="Abera B."/>
            <person name="Abreu J."/>
            <person name="Acer S.C."/>
            <person name="Aftuck L."/>
            <person name="Alexander A."/>
            <person name="An P."/>
            <person name="Anderson E."/>
            <person name="Anderson S."/>
            <person name="Arachi H."/>
            <person name="Azer M."/>
            <person name="Bachantsang P."/>
            <person name="Barry A."/>
            <person name="Bayul T."/>
            <person name="Berlin A."/>
            <person name="Bessette D."/>
            <person name="Bloom T."/>
            <person name="Blye J."/>
            <person name="Boguslavskiy L."/>
            <person name="Bonnet C."/>
            <person name="Boukhgalter B."/>
            <person name="Bourzgui I."/>
            <person name="Brown A."/>
            <person name="Cahill P."/>
            <person name="Channer S."/>
            <person name="Cheshatsang Y."/>
            <person name="Chuda L."/>
            <person name="Citroen M."/>
            <person name="Collymore A."/>
            <person name="Cooke P."/>
            <person name="Costello M."/>
            <person name="D'Aco K."/>
            <person name="Daza R."/>
            <person name="De Haan G."/>
            <person name="DeGray S."/>
            <person name="DeMaso C."/>
            <person name="Dhargay N."/>
            <person name="Dooley K."/>
            <person name="Dooley E."/>
            <person name="Doricent M."/>
            <person name="Dorje P."/>
            <person name="Dorjee K."/>
            <person name="Dupes A."/>
            <person name="Elong R."/>
            <person name="Falk J."/>
            <person name="Farina A."/>
            <person name="Faro S."/>
            <person name="Ferguson D."/>
            <person name="Fisher S."/>
            <person name="Foley C.D."/>
            <person name="Franke A."/>
            <person name="Friedrich D."/>
            <person name="Gadbois L."/>
            <person name="Gearin G."/>
            <person name="Gearin C.R."/>
            <person name="Giannoukos G."/>
            <person name="Goode T."/>
            <person name="Graham J."/>
            <person name="Grandbois E."/>
            <person name="Grewal S."/>
            <person name="Gyaltsen K."/>
            <person name="Hafez N."/>
            <person name="Hagos B."/>
            <person name="Hall J."/>
            <person name="Henson C."/>
            <person name="Hollinger A."/>
            <person name="Honan T."/>
            <person name="Huard M.D."/>
            <person name="Hughes L."/>
            <person name="Hurhula B."/>
            <person name="Husby M.E."/>
            <person name="Kamat A."/>
            <person name="Kanga B."/>
            <person name="Kashin S."/>
            <person name="Khazanovich D."/>
            <person name="Kisner P."/>
            <person name="Lance K."/>
            <person name="Lara M."/>
            <person name="Lee W."/>
            <person name="Lennon N."/>
            <person name="Letendre F."/>
            <person name="LeVine R."/>
            <person name="Lipovsky A."/>
            <person name="Liu X."/>
            <person name="Liu J."/>
            <person name="Liu S."/>
            <person name="Lokyitsang T."/>
            <person name="Lokyitsang Y."/>
            <person name="Lubonja R."/>
            <person name="Lui A."/>
            <person name="MacDonald P."/>
            <person name="Magnisalis V."/>
            <person name="Maru K."/>
            <person name="Matthews C."/>
            <person name="McCusker W."/>
            <person name="McDonough S."/>
            <person name="Mehta T."/>
            <person name="Meldrim J."/>
            <person name="Meneus L."/>
            <person name="Mihai O."/>
            <person name="Mihalev A."/>
            <person name="Mihova T."/>
            <person name="Mittelman R."/>
            <person name="Mlenga V."/>
            <person name="Montmayeur A."/>
            <person name="Mulrain L."/>
            <person name="Navidi A."/>
            <person name="Naylor J."/>
            <person name="Negash T."/>
            <person name="Nguyen T."/>
            <person name="Nguyen N."/>
            <person name="Nicol R."/>
            <person name="Norbu C."/>
            <person name="Norbu N."/>
            <person name="Novod N."/>
            <person name="O'Neill B."/>
            <person name="Osman S."/>
            <person name="Markiewicz E."/>
            <person name="Oyono O.L."/>
            <person name="Patti C."/>
            <person name="Phunkhang P."/>
            <person name="Pierre F."/>
            <person name="Priest M."/>
            <person name="Raghuraman S."/>
            <person name="Rege F."/>
            <person name="Reyes R."/>
            <person name="Rise C."/>
            <person name="Rogov P."/>
            <person name="Ross K."/>
            <person name="Ryan E."/>
            <person name="Settipalli S."/>
            <person name="Shea T."/>
            <person name="Sherpa N."/>
            <person name="Shi L."/>
            <person name="Shih D."/>
            <person name="Sparrow T."/>
            <person name="Spaulding J."/>
            <person name="Stalker J."/>
            <person name="Stange-Thomann N."/>
            <person name="Stavropoulos S."/>
            <person name="Stone C."/>
            <person name="Strader C."/>
            <person name="Tesfaye S."/>
            <person name="Thomson T."/>
            <person name="Thoulutsang Y."/>
            <person name="Thoulutsang D."/>
            <person name="Topham K."/>
            <person name="Topping I."/>
            <person name="Tsamla T."/>
            <person name="Vassiliev H."/>
            <person name="Vo A."/>
            <person name="Wangchuk T."/>
            <person name="Wangdi T."/>
            <person name="Weiand M."/>
            <person name="Wilkinson J."/>
            <person name="Wilson A."/>
            <person name="Yadav S."/>
            <person name="Young G."/>
            <person name="Yu Q."/>
            <person name="Zembek L."/>
            <person name="Zhong D."/>
            <person name="Zimmer A."/>
            <person name="Zwirko Z."/>
            <person name="Jaffe D.B."/>
            <person name="Alvarez P."/>
            <person name="Brockman W."/>
            <person name="Butler J."/>
            <person name="Chin C."/>
            <person name="Gnerre S."/>
            <person name="Grabherr M."/>
            <person name="Kleber M."/>
            <person name="Mauceli E."/>
            <person name="MacCallum I."/>
        </authorList>
    </citation>
    <scope>NUCLEOTIDE SEQUENCE [LARGE SCALE GENOMIC DNA]</scope>
    <source>
        <strain evidence="3">Tucson 14024-0371.13</strain>
    </source>
</reference>
<dbReference type="Proteomes" id="UP000007801">
    <property type="component" value="Unassembled WGS sequence"/>
</dbReference>
<organism evidence="2 3">
    <name type="scientific">Drosophila ananassae</name>
    <name type="common">Fruit fly</name>
    <dbReference type="NCBI Taxonomy" id="7217"/>
    <lineage>
        <taxon>Eukaryota</taxon>
        <taxon>Metazoa</taxon>
        <taxon>Ecdysozoa</taxon>
        <taxon>Arthropoda</taxon>
        <taxon>Hexapoda</taxon>
        <taxon>Insecta</taxon>
        <taxon>Pterygota</taxon>
        <taxon>Neoptera</taxon>
        <taxon>Endopterygota</taxon>
        <taxon>Diptera</taxon>
        <taxon>Brachycera</taxon>
        <taxon>Muscomorpha</taxon>
        <taxon>Ephydroidea</taxon>
        <taxon>Drosophilidae</taxon>
        <taxon>Drosophila</taxon>
        <taxon>Sophophora</taxon>
    </lineage>
</organism>
<dbReference type="InterPro" id="IPR029063">
    <property type="entry name" value="SAM-dependent_MTases_sf"/>
</dbReference>
<keyword evidence="3" id="KW-1185">Reference proteome</keyword>
<dbReference type="KEGG" id="dan:6493086"/>
<protein>
    <submittedName>
        <fullName evidence="2">Uncharacterized protein</fullName>
    </submittedName>
</protein>
<dbReference type="STRING" id="7217.B3M7C2"/>
<feature type="compositionally biased region" description="Basic and acidic residues" evidence="1">
    <location>
        <begin position="569"/>
        <end position="578"/>
    </location>
</feature>
<dbReference type="PANTHER" id="PTHR14663">
    <property type="entry name" value="METHYLTRANSFERASE NSUN7-RELATED"/>
    <property type="match status" value="1"/>
</dbReference>
<feature type="region of interest" description="Disordered" evidence="1">
    <location>
        <begin position="564"/>
        <end position="595"/>
    </location>
</feature>
<gene>
    <name evidence="2" type="primary">Dana\GF10212</name>
    <name evidence="2" type="synonym">dana_GLEANR_10169</name>
    <name evidence="2" type="ORF">GF10212</name>
</gene>
<dbReference type="AlphaFoldDB" id="B3M7C2"/>
<dbReference type="eggNOG" id="ENOG502QQM3">
    <property type="taxonomic scope" value="Eukaryota"/>
</dbReference>
<dbReference type="HOGENOM" id="CLU_016026_0_0_1"/>
<dbReference type="GeneID" id="6493086"/>
<dbReference type="InterPro" id="IPR042620">
    <property type="entry name" value="NSUN7"/>
</dbReference>
<dbReference type="EMBL" id="CH902618">
    <property type="protein sequence ID" value="EDV39820.2"/>
    <property type="molecule type" value="Genomic_DNA"/>
</dbReference>
<dbReference type="OrthoDB" id="6817893at2759"/>
<sequence length="832" mass="95911">MSNQLFFLSLADIFSVYPAIFKEQSKKLKKMKQIYLPSDEEWQDKMYYMLLEIQRHVNDSSDDTVSLQDINKKEKPVFDPLRITKIISPGVSPNGRRSRTLKYCHATTVKIKLKSGARWTLPTIANAAKLLRKPAIPVHFQNEHEMRLAYSLIYDVFRYKVVLSNALNDVSFFEQHSEYLKDEQRIWLMLFELYDRQFRGRNSEEKGLQADLYKEAEVADLAADLWEHRIRLAASISRMRIRVGALRLSQLLPIHLQNEKVAIAAANPVVTGWINPFLVRNKDEADRILTEMGFTVHGPDDEQPLLEQHCKWDNICPLVVSCIPKDRSEFTKSVLMTKHYFIMQDKNFTFGPAIMSKLMDYFELDGDILQTHIGSPRSTAYLAALFYSINRVNNFYVYGAGANLKEYRRYMELIGVNNIRLFGDAFTSFPMESNRFRTVVGIFATPPNSFSAISDPIDLICSRGGDLSMLEVLTESEVSQEGRQRVAMILEEQLLTLTMSMSRPQVQFVLYQTHSIVGTENDDMVRHVLELINKLALEKHRNAYKEQKRLEALAELEAANIPAAAMSKDSPRKKDKPAETPAAGASSGPPLPRVDSIDLIVNPEIDEFVQDTVPDICINQDNCIKQQVTGSYLSLVRRKTLTHLNEKYLIRRAEQRGLFGKPEKDVKDKSKPKAVKLQEQQAEPLPQDMGYDQRLSASRSNSQQILQRLQRSTSASAIRSHLTKLSATHRRPITFNFRRRECKRFHVLPLYMHSTKQSIRLWWQYAYRCVTPSAPASGNAGGVWNPHLKFRLHCSRQLRIRKLRRGPWSRRQPLRLHINDIKLLCQVRKRSK</sequence>
<feature type="region of interest" description="Disordered" evidence="1">
    <location>
        <begin position="660"/>
        <end position="689"/>
    </location>
</feature>
<evidence type="ECO:0000256" key="1">
    <source>
        <dbReference type="SAM" id="MobiDB-lite"/>
    </source>
</evidence>